<dbReference type="Pfam" id="PF00395">
    <property type="entry name" value="SLH"/>
    <property type="match status" value="1"/>
</dbReference>
<dbReference type="AlphaFoldDB" id="R4KIM7"/>
<dbReference type="OrthoDB" id="2473368at2"/>
<dbReference type="HOGENOM" id="CLU_019560_0_0_9"/>
<evidence type="ECO:0000313" key="5">
    <source>
        <dbReference type="Proteomes" id="UP000013520"/>
    </source>
</evidence>
<feature type="chain" id="PRO_5004374684" description="SLH domain-containing protein" evidence="2">
    <location>
        <begin position="25"/>
        <end position="750"/>
    </location>
</feature>
<proteinExistence type="predicted"/>
<keyword evidence="1" id="KW-0677">Repeat</keyword>
<evidence type="ECO:0000256" key="1">
    <source>
        <dbReference type="ARBA" id="ARBA00022737"/>
    </source>
</evidence>
<keyword evidence="2" id="KW-0732">Signal</keyword>
<dbReference type="InterPro" id="IPR001119">
    <property type="entry name" value="SLH_dom"/>
</dbReference>
<dbReference type="KEGG" id="dgi:Desgi_0846"/>
<evidence type="ECO:0000256" key="2">
    <source>
        <dbReference type="SAM" id="SignalP"/>
    </source>
</evidence>
<feature type="domain" description="SLH" evidence="3">
    <location>
        <begin position="687"/>
        <end position="750"/>
    </location>
</feature>
<evidence type="ECO:0000259" key="3">
    <source>
        <dbReference type="PROSITE" id="PS51272"/>
    </source>
</evidence>
<keyword evidence="5" id="KW-1185">Reference proteome</keyword>
<protein>
    <recommendedName>
        <fullName evidence="3">SLH domain-containing protein</fullName>
    </recommendedName>
</protein>
<organism evidence="4 5">
    <name type="scientific">Desulfoscipio gibsoniae DSM 7213</name>
    <dbReference type="NCBI Taxonomy" id="767817"/>
    <lineage>
        <taxon>Bacteria</taxon>
        <taxon>Bacillati</taxon>
        <taxon>Bacillota</taxon>
        <taxon>Clostridia</taxon>
        <taxon>Eubacteriales</taxon>
        <taxon>Desulfallaceae</taxon>
        <taxon>Desulfoscipio</taxon>
    </lineage>
</organism>
<reference evidence="4 5" key="1">
    <citation type="submission" date="2012-01" db="EMBL/GenBank/DDBJ databases">
        <title>Complete sequence of Desulfotomaculum gibsoniae DSM 7213.</title>
        <authorList>
            <consortium name="US DOE Joint Genome Institute"/>
            <person name="Lucas S."/>
            <person name="Han J."/>
            <person name="Lapidus A."/>
            <person name="Cheng J.-F."/>
            <person name="Goodwin L."/>
            <person name="Pitluck S."/>
            <person name="Peters L."/>
            <person name="Ovchinnikova G."/>
            <person name="Teshima H."/>
            <person name="Detter J.C."/>
            <person name="Han C."/>
            <person name="Tapia R."/>
            <person name="Land M."/>
            <person name="Hauser L."/>
            <person name="Kyrpides N."/>
            <person name="Ivanova N."/>
            <person name="Pagani I."/>
            <person name="Parshina S."/>
            <person name="Plugge C."/>
            <person name="Muyzer G."/>
            <person name="Kuever J."/>
            <person name="Ivanova A."/>
            <person name="Nazina T."/>
            <person name="Klenk H.-P."/>
            <person name="Brambilla E."/>
            <person name="Spring S."/>
            <person name="Stams A.F."/>
            <person name="Woyke T."/>
        </authorList>
    </citation>
    <scope>NUCLEOTIDE SEQUENCE [LARGE SCALE GENOMIC DNA]</scope>
    <source>
        <strain evidence="4 5">DSM 7213</strain>
    </source>
</reference>
<feature type="domain" description="SLH" evidence="3">
    <location>
        <begin position="623"/>
        <end position="684"/>
    </location>
</feature>
<accession>R4KIM7</accession>
<dbReference type="Proteomes" id="UP000013520">
    <property type="component" value="Chromosome"/>
</dbReference>
<dbReference type="InterPro" id="IPR032599">
    <property type="entry name" value="YcdB/YcdC_rep_domain"/>
</dbReference>
<name>R4KIM7_9FIRM</name>
<dbReference type="RefSeq" id="WP_006521049.1">
    <property type="nucleotide sequence ID" value="NC_021184.1"/>
</dbReference>
<evidence type="ECO:0000313" key="4">
    <source>
        <dbReference type="EMBL" id="AGL00395.1"/>
    </source>
</evidence>
<dbReference type="PROSITE" id="PS51272">
    <property type="entry name" value="SLH"/>
    <property type="match status" value="2"/>
</dbReference>
<dbReference type="Pfam" id="PF16244">
    <property type="entry name" value="DUF4901"/>
    <property type="match status" value="2"/>
</dbReference>
<dbReference type="eggNOG" id="ENOG502ZA5A">
    <property type="taxonomic scope" value="Bacteria"/>
</dbReference>
<gene>
    <name evidence="4" type="ORF">Desgi_0846</name>
</gene>
<sequence>MRRKALCFSVVLLFGSLLMSTAAAAEQTASQIVIKEVTVTEAIKLPPTSEEKKDSPRISEDEALKIIKSVFPEIIGESKPDMQLDFEPYQDRNIWRIHYYERMYHGPGMPAGYSVSLDADTGEILNMSWRNNTPAETKGIIQKQEAQKIAEQFVQKLQPERFKSMQLQKSPTEHYYPLPNLDIVHRFYWARVENGIKVDYDGIRVSVDALSGKVVSFNMNWQPEVKLPAIGTPVPAKALTEKATNELGMALIYQVPYRNYAGKSPEAKLIYQLNTRELMFNATNGKAVDNQGKEKNIKDIRLFEDIPKISGVNNPPDSPGQRITVEKARSTAERFFRSLGIEGEVEMGGGGSSVGGPFGNQEFWSFEIAQKGSSRHYPGSQVGIDQTTGRVVNYYEYGPEMQAETGSPKISREEALAKADAFIKNVAPEYSPYLAPEKNQVDMYPMGHEQGYSFHFYRVVNGIPFPQDGIHIGISSDGKIRDYHCEWHKVSFPAVQNVIAPEEAASKWLELSSLQVNYFIPREGEKPGSQAILVYRPDNDGFSAIDALTGKPVTNDGQPVNKTSGNGYDYKQSWAAQYLEIVAGSGILPSPEQFSPTGAVKKRDVARLITATMGNYYDYNEKREQQFRDVNLEDPDFNAIQAGAIMGIYDKGGNFNPEQPVTRLTLARWMVNAMGYAEIAKINNNIASSYKDIASLSATDRNYIGLAQGLGIMRGDETGLFKPSDSVTWEELAAVAINSAPKMRNKNGTW</sequence>
<dbReference type="STRING" id="767817.Desgi_0846"/>
<feature type="signal peptide" evidence="2">
    <location>
        <begin position="1"/>
        <end position="24"/>
    </location>
</feature>
<dbReference type="EMBL" id="CP003273">
    <property type="protein sequence ID" value="AGL00395.1"/>
    <property type="molecule type" value="Genomic_DNA"/>
</dbReference>